<evidence type="ECO:0008006" key="4">
    <source>
        <dbReference type="Google" id="ProtNLM"/>
    </source>
</evidence>
<proteinExistence type="predicted"/>
<evidence type="ECO:0000313" key="2">
    <source>
        <dbReference type="EMBL" id="KAK1767884.1"/>
    </source>
</evidence>
<feature type="compositionally biased region" description="Low complexity" evidence="1">
    <location>
        <begin position="202"/>
        <end position="214"/>
    </location>
</feature>
<protein>
    <recommendedName>
        <fullName evidence="4">RRM domain-containing protein</fullName>
    </recommendedName>
</protein>
<gene>
    <name evidence="2" type="ORF">QBC33DRAFT_578080</name>
</gene>
<reference evidence="2" key="1">
    <citation type="submission" date="2023-06" db="EMBL/GenBank/DDBJ databases">
        <title>Genome-scale phylogeny and comparative genomics of the fungal order Sordariales.</title>
        <authorList>
            <consortium name="Lawrence Berkeley National Laboratory"/>
            <person name="Hensen N."/>
            <person name="Bonometti L."/>
            <person name="Westerberg I."/>
            <person name="Brannstrom I.O."/>
            <person name="Guillou S."/>
            <person name="Cros-Aarteil S."/>
            <person name="Calhoun S."/>
            <person name="Haridas S."/>
            <person name="Kuo A."/>
            <person name="Mondo S."/>
            <person name="Pangilinan J."/>
            <person name="Riley R."/>
            <person name="Labutti K."/>
            <person name="Andreopoulos B."/>
            <person name="Lipzen A."/>
            <person name="Chen C."/>
            <person name="Yanf M."/>
            <person name="Daum C."/>
            <person name="Ng V."/>
            <person name="Clum A."/>
            <person name="Steindorff A."/>
            <person name="Ohm R."/>
            <person name="Martin F."/>
            <person name="Silar P."/>
            <person name="Natvig D."/>
            <person name="Lalanne C."/>
            <person name="Gautier V."/>
            <person name="Ament-Velasquez S.L."/>
            <person name="Kruys A."/>
            <person name="Hutchinson M.I."/>
            <person name="Powell A.J."/>
            <person name="Barry K."/>
            <person name="Miller A.N."/>
            <person name="Grigoriev I.V."/>
            <person name="Debuchy R."/>
            <person name="Gladieux P."/>
            <person name="Thoren M.H."/>
            <person name="Johannesson H."/>
        </authorList>
    </citation>
    <scope>NUCLEOTIDE SEQUENCE</scope>
    <source>
        <strain evidence="2">8032-3</strain>
    </source>
</reference>
<feature type="compositionally biased region" description="Low complexity" evidence="1">
    <location>
        <begin position="391"/>
        <end position="412"/>
    </location>
</feature>
<dbReference type="RefSeq" id="XP_060284097.1">
    <property type="nucleotide sequence ID" value="XM_060431032.1"/>
</dbReference>
<feature type="region of interest" description="Disordered" evidence="1">
    <location>
        <begin position="251"/>
        <end position="534"/>
    </location>
</feature>
<comment type="caution">
    <text evidence="2">The sequence shown here is derived from an EMBL/GenBank/DDBJ whole genome shotgun (WGS) entry which is preliminary data.</text>
</comment>
<evidence type="ECO:0000313" key="3">
    <source>
        <dbReference type="Proteomes" id="UP001244011"/>
    </source>
</evidence>
<feature type="compositionally biased region" description="Pro residues" evidence="1">
    <location>
        <begin position="343"/>
        <end position="354"/>
    </location>
</feature>
<keyword evidence="3" id="KW-1185">Reference proteome</keyword>
<accession>A0AAJ0C366</accession>
<dbReference type="AlphaFoldDB" id="A0AAJ0C366"/>
<dbReference type="EMBL" id="MU839007">
    <property type="protein sequence ID" value="KAK1767884.1"/>
    <property type="molecule type" value="Genomic_DNA"/>
</dbReference>
<organism evidence="2 3">
    <name type="scientific">Phialemonium atrogriseum</name>
    <dbReference type="NCBI Taxonomy" id="1093897"/>
    <lineage>
        <taxon>Eukaryota</taxon>
        <taxon>Fungi</taxon>
        <taxon>Dikarya</taxon>
        <taxon>Ascomycota</taxon>
        <taxon>Pezizomycotina</taxon>
        <taxon>Sordariomycetes</taxon>
        <taxon>Sordariomycetidae</taxon>
        <taxon>Cephalothecales</taxon>
        <taxon>Cephalothecaceae</taxon>
        <taxon>Phialemonium</taxon>
    </lineage>
</organism>
<feature type="compositionally biased region" description="Basic and acidic residues" evidence="1">
    <location>
        <begin position="154"/>
        <end position="198"/>
    </location>
</feature>
<feature type="compositionally biased region" description="Polar residues" evidence="1">
    <location>
        <begin position="322"/>
        <end position="334"/>
    </location>
</feature>
<dbReference type="Proteomes" id="UP001244011">
    <property type="component" value="Unassembled WGS sequence"/>
</dbReference>
<dbReference type="GeneID" id="85314219"/>
<feature type="region of interest" description="Disordered" evidence="1">
    <location>
        <begin position="98"/>
        <end position="233"/>
    </location>
</feature>
<feature type="compositionally biased region" description="Acidic residues" evidence="1">
    <location>
        <begin position="482"/>
        <end position="504"/>
    </location>
</feature>
<evidence type="ECO:0000256" key="1">
    <source>
        <dbReference type="SAM" id="MobiDB-lite"/>
    </source>
</evidence>
<sequence>MYELLRHFPVIANPNPDPYTRLHITPLDADLLGVVLSSSIRPRARNVSYHTLEAFPERRYGFVELPASDADKIKQKLNGAVLKGVKIRIEQARPEIRPVPLGDAAMAGEKAPKRERKPRDSDKLRKRKREGEEIPGVELEPGRKVKRGWTVPADESRTRKVKEKREKRDKSDKSGKDKDKARKERREVKSKYTEHAECLVKSSVPNTTAAPAANDGDDGEAEGKKKRKKSKTKEVVIHEFEKTTKFPTFLKTAGSSSSARKPNLEFVDGKGWVDEEGTVVEAVKTRSTITIASGTPAAISSDSKPSSDESEDEAPKEKDTAENSVQPTETSTPSVREKSKPTEPIPAPPSFPTPDHPRPESSSSAKSLTIKIPPTTPTVHPLEALYKRPKQQQQQQDANGSPAPAQQAEAEPFSFFGHADGSDEEMGEREEEDGEGATLQMPMTPFTRQDFESRGVRSAAPTPDTAHMNRRFRLWPRGEAGEGIEEGDEDEKEEDDDEADEDDDSRSVDGPSGATAAAGSKGQEATATGDFQEWFWNNRGDLNRSWKRRRKLVGKDKRYQENRARAERAI</sequence>
<name>A0AAJ0C366_9PEZI</name>
<feature type="compositionally biased region" description="Acidic residues" evidence="1">
    <location>
        <begin position="422"/>
        <end position="435"/>
    </location>
</feature>